<feature type="domain" description="ABC3 transporter permease C-terminal" evidence="7">
    <location>
        <begin position="295"/>
        <end position="401"/>
    </location>
</feature>
<feature type="domain" description="MacB-like periplasmic core" evidence="8">
    <location>
        <begin position="20"/>
        <end position="247"/>
    </location>
</feature>
<feature type="non-terminal residue" evidence="9">
    <location>
        <position position="755"/>
    </location>
</feature>
<feature type="transmembrane region" description="Helical" evidence="6">
    <location>
        <begin position="735"/>
        <end position="754"/>
    </location>
</feature>
<proteinExistence type="predicted"/>
<name>A0AAP2DGY8_9BACT</name>
<comment type="subcellular location">
    <subcellularLocation>
        <location evidence="1">Cell membrane</location>
        <topology evidence="1">Multi-pass membrane protein</topology>
    </subcellularLocation>
</comment>
<evidence type="ECO:0000256" key="1">
    <source>
        <dbReference type="ARBA" id="ARBA00004651"/>
    </source>
</evidence>
<comment type="caution">
    <text evidence="9">The sequence shown here is derived from an EMBL/GenBank/DDBJ whole genome shotgun (WGS) entry which is preliminary data.</text>
</comment>
<organism evidence="9 10">
    <name type="scientific">Dawidia soli</name>
    <dbReference type="NCBI Taxonomy" id="2782352"/>
    <lineage>
        <taxon>Bacteria</taxon>
        <taxon>Pseudomonadati</taxon>
        <taxon>Bacteroidota</taxon>
        <taxon>Cytophagia</taxon>
        <taxon>Cytophagales</taxon>
        <taxon>Chryseotaleaceae</taxon>
        <taxon>Dawidia</taxon>
    </lineage>
</organism>
<keyword evidence="5 6" id="KW-0472">Membrane</keyword>
<keyword evidence="10" id="KW-1185">Reference proteome</keyword>
<keyword evidence="3 6" id="KW-0812">Transmembrane</keyword>
<evidence type="ECO:0000256" key="4">
    <source>
        <dbReference type="ARBA" id="ARBA00022989"/>
    </source>
</evidence>
<evidence type="ECO:0000256" key="6">
    <source>
        <dbReference type="SAM" id="Phobius"/>
    </source>
</evidence>
<dbReference type="PROSITE" id="PS51257">
    <property type="entry name" value="PROKAR_LIPOPROTEIN"/>
    <property type="match status" value="1"/>
</dbReference>
<feature type="transmembrane region" description="Helical" evidence="6">
    <location>
        <begin position="433"/>
        <end position="451"/>
    </location>
</feature>
<gene>
    <name evidence="9" type="ORF">KK078_30255</name>
</gene>
<keyword evidence="2" id="KW-1003">Cell membrane</keyword>
<evidence type="ECO:0000313" key="9">
    <source>
        <dbReference type="EMBL" id="MBT1690881.1"/>
    </source>
</evidence>
<dbReference type="Proteomes" id="UP001319180">
    <property type="component" value="Unassembled WGS sequence"/>
</dbReference>
<feature type="transmembrane region" description="Helical" evidence="6">
    <location>
        <begin position="289"/>
        <end position="309"/>
    </location>
</feature>
<feature type="transmembrane region" description="Helical" evidence="6">
    <location>
        <begin position="680"/>
        <end position="702"/>
    </location>
</feature>
<accession>A0AAP2DGY8</accession>
<dbReference type="PANTHER" id="PTHR30572">
    <property type="entry name" value="MEMBRANE COMPONENT OF TRANSPORTER-RELATED"/>
    <property type="match status" value="1"/>
</dbReference>
<dbReference type="InterPro" id="IPR025857">
    <property type="entry name" value="MacB_PCD"/>
</dbReference>
<evidence type="ECO:0000256" key="5">
    <source>
        <dbReference type="ARBA" id="ARBA00023136"/>
    </source>
</evidence>
<feature type="domain" description="ABC3 transporter permease C-terminal" evidence="7">
    <location>
        <begin position="686"/>
        <end position="753"/>
    </location>
</feature>
<dbReference type="InterPro" id="IPR050250">
    <property type="entry name" value="Macrolide_Exporter_MacB"/>
</dbReference>
<dbReference type="InterPro" id="IPR003838">
    <property type="entry name" value="ABC3_permease_C"/>
</dbReference>
<evidence type="ECO:0000313" key="10">
    <source>
        <dbReference type="Proteomes" id="UP001319180"/>
    </source>
</evidence>
<evidence type="ECO:0000256" key="3">
    <source>
        <dbReference type="ARBA" id="ARBA00022692"/>
    </source>
</evidence>
<evidence type="ECO:0000256" key="2">
    <source>
        <dbReference type="ARBA" id="ARBA00022475"/>
    </source>
</evidence>
<feature type="transmembrane region" description="Helical" evidence="6">
    <location>
        <begin position="345"/>
        <end position="366"/>
    </location>
</feature>
<dbReference type="GO" id="GO:0022857">
    <property type="term" value="F:transmembrane transporter activity"/>
    <property type="evidence" value="ECO:0007669"/>
    <property type="project" value="TreeGrafter"/>
</dbReference>
<sequence length="755" mass="83506">MLRNFIVVALRNLQRNKVFSLINIVGLSVGVACCLLLVLYVQDELRYDKYHLDGERVFRITSSSSLSDFKPYPRTSPPIAWGIKDEVPEFETVARIVSPPNVTLNLVRYEDKMFYEPDGFLADSTITSVLTFPFIEGNPAKALVQPNSVVISEAMARKLFGHSPALGKVLNINQGGPAVDFTVTGVMQPPVNSHLRINFMASMTSDGWGEYIRRPDVADEWAGQNFMKAYVKLRPGYSLPDVIAKMNTSYQKHGASDLKQLGMQKNLGLEPLEDIYLYSSTQETPRIRYLYVVGSIAAFILLIACINFMNLSTAKAAQRALEVGLRKSLGAPRALLIRQFLSETLIIVAIAMIISCLLVPVVLPVFNRLTGKEILLQASGLGLTALCLLAITLITGLVAGSYPAFYLSSFQPAGILKGRAALPTAGSLLRRSLVVFQFVIAITLVCGMIVVSRQLSFMQAQNLGFETKHKIVLPLRTDSGRKQYAPLSEAIAKTAAVSGVTGTTYLPGSPIFSDFGLYPAGSSMERAVLVHNSWVEPNYLQVMGIPLVAGRNFPPTRHEESWRTVIVNEEAVRQLGMTNESILGNALYFDWQGEQFKFEVIGVMKDYHQVSLHEKIYPILLRVQSEGELNFMIAEANGGNMDEVLAAFERAWKNVITDAPFEYTFLDENIQKQYEDDKRVAGVINTFTVIAMVISCLGLYGLSGFMAEKRFREIGVRKVLGASVRQIVVMMSGEFVRLVLIAFVLAVPLSLYGIN</sequence>
<dbReference type="PANTHER" id="PTHR30572:SF18">
    <property type="entry name" value="ABC-TYPE MACROLIDE FAMILY EXPORT SYSTEM PERMEASE COMPONENT 2"/>
    <property type="match status" value="1"/>
</dbReference>
<dbReference type="EMBL" id="JAHESC010000105">
    <property type="protein sequence ID" value="MBT1690881.1"/>
    <property type="molecule type" value="Genomic_DNA"/>
</dbReference>
<dbReference type="AlphaFoldDB" id="A0AAP2DGY8"/>
<reference evidence="9 10" key="1">
    <citation type="submission" date="2021-05" db="EMBL/GenBank/DDBJ databases">
        <title>A Polyphasic approach of four new species of the genus Ohtaekwangia: Ohtaekwangia histidinii sp. nov., Ohtaekwangia cretensis sp. nov., Ohtaekwangia indiensis sp. nov., Ohtaekwangia reichenbachii sp. nov. from diverse environment.</title>
        <authorList>
            <person name="Octaviana S."/>
        </authorList>
    </citation>
    <scope>NUCLEOTIDE SEQUENCE [LARGE SCALE GENOMIC DNA]</scope>
    <source>
        <strain evidence="9 10">PWU37</strain>
    </source>
</reference>
<dbReference type="Pfam" id="PF02687">
    <property type="entry name" value="FtsX"/>
    <property type="match status" value="2"/>
</dbReference>
<dbReference type="GO" id="GO:0005886">
    <property type="term" value="C:plasma membrane"/>
    <property type="evidence" value="ECO:0007669"/>
    <property type="project" value="UniProtKB-SubCell"/>
</dbReference>
<evidence type="ECO:0000259" key="8">
    <source>
        <dbReference type="Pfam" id="PF12704"/>
    </source>
</evidence>
<feature type="transmembrane region" description="Helical" evidence="6">
    <location>
        <begin position="378"/>
        <end position="402"/>
    </location>
</feature>
<dbReference type="RefSeq" id="WP_254094778.1">
    <property type="nucleotide sequence ID" value="NZ_JAHESC010000105.1"/>
</dbReference>
<feature type="transmembrane region" description="Helical" evidence="6">
    <location>
        <begin position="20"/>
        <end position="41"/>
    </location>
</feature>
<feature type="domain" description="MacB-like periplasmic core" evidence="8">
    <location>
        <begin position="439"/>
        <end position="648"/>
    </location>
</feature>
<dbReference type="Pfam" id="PF12704">
    <property type="entry name" value="MacB_PCD"/>
    <property type="match status" value="2"/>
</dbReference>
<protein>
    <submittedName>
        <fullName evidence="9">ABC transporter permease</fullName>
    </submittedName>
</protein>
<evidence type="ECO:0000259" key="7">
    <source>
        <dbReference type="Pfam" id="PF02687"/>
    </source>
</evidence>
<keyword evidence="4 6" id="KW-1133">Transmembrane helix</keyword>